<evidence type="ECO:0000313" key="3">
    <source>
        <dbReference type="Proteomes" id="UP000053467"/>
    </source>
</evidence>
<accession>A0A101I3Y6</accession>
<dbReference type="EMBL" id="LGGX01000002">
    <property type="protein sequence ID" value="KUK87808.1"/>
    <property type="molecule type" value="Genomic_DNA"/>
</dbReference>
<evidence type="ECO:0000259" key="1">
    <source>
        <dbReference type="Pfam" id="PF17131"/>
    </source>
</evidence>
<sequence>MKKIIFLLLSSILTLFLFSEDLKPENILEKVDSITNAPKDQKIFMTITLVDRSGEKSVRKIIMFQKGKDKRVGKFIYPSDKKGIGFLSLPPNVMHIYLPAYKKIKNITSQSKNGSFSGTDFTYEDMEMTTFSKDYTCKMLSQNDSFYNLEVVPKKEKNSFYEKLILSVDKKYFIPTRIQFYEKGKNTKVLERESIERVKDYYIAKVMVMKNLQTGHQTIMTYDSIFFDTNLPDDIFTDRFLKE</sequence>
<feature type="domain" description="Uncharacterized protein TP-0789" evidence="1">
    <location>
        <begin position="67"/>
        <end position="242"/>
    </location>
</feature>
<evidence type="ECO:0000313" key="2">
    <source>
        <dbReference type="EMBL" id="KUK87808.1"/>
    </source>
</evidence>
<organism evidence="2 3">
    <name type="scientific">candidate division TA06 bacterium 34_109</name>
    <dbReference type="NCBI Taxonomy" id="1635277"/>
    <lineage>
        <taxon>Bacteria</taxon>
        <taxon>Bacteria division TA06</taxon>
    </lineage>
</organism>
<gene>
    <name evidence="2" type="ORF">XE03_0327</name>
</gene>
<proteinExistence type="predicted"/>
<dbReference type="InterPro" id="IPR033399">
    <property type="entry name" value="TP_0789-like"/>
</dbReference>
<dbReference type="Gene3D" id="2.50.20.10">
    <property type="entry name" value="Lipoprotein localisation LolA/LolB/LppX"/>
    <property type="match status" value="1"/>
</dbReference>
<dbReference type="Pfam" id="PF17131">
    <property type="entry name" value="LolA_like"/>
    <property type="match status" value="1"/>
</dbReference>
<protein>
    <recommendedName>
        <fullName evidence="1">Uncharacterized protein TP-0789 domain-containing protein</fullName>
    </recommendedName>
</protein>
<name>A0A101I3Y6_UNCT6</name>
<dbReference type="CDD" id="cd16329">
    <property type="entry name" value="LolA_like"/>
    <property type="match status" value="1"/>
</dbReference>
<dbReference type="Proteomes" id="UP000053467">
    <property type="component" value="Unassembled WGS sequence"/>
</dbReference>
<comment type="caution">
    <text evidence="2">The sequence shown here is derived from an EMBL/GenBank/DDBJ whole genome shotgun (WGS) entry which is preliminary data.</text>
</comment>
<dbReference type="AlphaFoldDB" id="A0A101I3Y6"/>
<reference evidence="3" key="1">
    <citation type="journal article" date="2015" name="MBio">
        <title>Genome-Resolved Metagenomic Analysis Reveals Roles for Candidate Phyla and Other Microbial Community Members in Biogeochemical Transformations in Oil Reservoirs.</title>
        <authorList>
            <person name="Hu P."/>
            <person name="Tom L."/>
            <person name="Singh A."/>
            <person name="Thomas B.C."/>
            <person name="Baker B.J."/>
            <person name="Piceno Y.M."/>
            <person name="Andersen G.L."/>
            <person name="Banfield J.F."/>
        </authorList>
    </citation>
    <scope>NUCLEOTIDE SEQUENCE [LARGE SCALE GENOMIC DNA]</scope>
</reference>